<comment type="caution">
    <text evidence="1">The sequence shown here is derived from an EMBL/GenBank/DDBJ whole genome shotgun (WGS) entry which is preliminary data.</text>
</comment>
<protein>
    <submittedName>
        <fullName evidence="1">Uncharacterized protein</fullName>
    </submittedName>
</protein>
<keyword evidence="2" id="KW-1185">Reference proteome</keyword>
<accession>A0A832USK1</accession>
<organism evidence="1 2">
    <name type="scientific">Candidatus Naiadarchaeum limnaeum</name>
    <dbReference type="NCBI Taxonomy" id="2756139"/>
    <lineage>
        <taxon>Archaea</taxon>
        <taxon>Candidatus Undinarchaeota</taxon>
        <taxon>Candidatus Undinarchaeia</taxon>
        <taxon>Candidatus Naiadarchaeales</taxon>
        <taxon>Candidatus Naiadarchaeaceae</taxon>
        <taxon>Candidatus Naiadarchaeum</taxon>
    </lineage>
</organism>
<sequence>MDFKENTLYYYEVQNSDSMHFECGGVFDGHVIPVLLEMFETHLLSDVVNAQILENDYGPVSMALYEEKERLEILLDKIKTTGSASEFDTEKREIEIGNYYKYFSILKPMHGKVFWASGLIPTQRAMEISDKVNMFKTKLVEDIGSLGYNPTKSDKSILQT</sequence>
<dbReference type="Proteomes" id="UP000646946">
    <property type="component" value="Unassembled WGS sequence"/>
</dbReference>
<proteinExistence type="predicted"/>
<dbReference type="EMBL" id="DVAB01000036">
    <property type="protein sequence ID" value="HIK00737.1"/>
    <property type="molecule type" value="Genomic_DNA"/>
</dbReference>
<evidence type="ECO:0000313" key="2">
    <source>
        <dbReference type="Proteomes" id="UP000646946"/>
    </source>
</evidence>
<reference evidence="1 2" key="1">
    <citation type="journal article" name="Nat. Commun.">
        <title>Undinarchaeota illuminate DPANN phylogeny and the impact of gene transfer on archaeal evolution.</title>
        <authorList>
            <person name="Dombrowski N."/>
            <person name="Williams T.A."/>
            <person name="Sun J."/>
            <person name="Woodcroft B.J."/>
            <person name="Lee J.H."/>
            <person name="Minh B.Q."/>
            <person name="Rinke C."/>
            <person name="Spang A."/>
        </authorList>
    </citation>
    <scope>NUCLEOTIDE SEQUENCE [LARGE SCALE GENOMIC DNA]</scope>
    <source>
        <strain evidence="1">MAG_bin1129</strain>
    </source>
</reference>
<dbReference type="AlphaFoldDB" id="A0A832USK1"/>
<name>A0A832USK1_9ARCH</name>
<evidence type="ECO:0000313" key="1">
    <source>
        <dbReference type="EMBL" id="HIK00737.1"/>
    </source>
</evidence>
<gene>
    <name evidence="1" type="ORF">H1016_04305</name>
</gene>